<evidence type="ECO:0000256" key="2">
    <source>
        <dbReference type="ARBA" id="ARBA00006739"/>
    </source>
</evidence>
<name>A0A2U1DCA5_9LACO</name>
<evidence type="ECO:0000313" key="6">
    <source>
        <dbReference type="EMBL" id="PVY85286.1"/>
    </source>
</evidence>
<dbReference type="InterPro" id="IPR001173">
    <property type="entry name" value="Glyco_trans_2-like"/>
</dbReference>
<evidence type="ECO:0000259" key="5">
    <source>
        <dbReference type="Pfam" id="PF00535"/>
    </source>
</evidence>
<dbReference type="InterPro" id="IPR029044">
    <property type="entry name" value="Nucleotide-diphossugar_trans"/>
</dbReference>
<dbReference type="PANTHER" id="PTHR43179">
    <property type="entry name" value="RHAMNOSYLTRANSFERASE WBBL"/>
    <property type="match status" value="1"/>
</dbReference>
<dbReference type="GO" id="GO:0016757">
    <property type="term" value="F:glycosyltransferase activity"/>
    <property type="evidence" value="ECO:0007669"/>
    <property type="project" value="UniProtKB-KW"/>
</dbReference>
<comment type="similarity">
    <text evidence="2">Belongs to the glycosyltransferase 2 family.</text>
</comment>
<keyword evidence="7" id="KW-1185">Reference proteome</keyword>
<organism evidence="6 7">
    <name type="scientific">Convivina intestini</name>
    <dbReference type="NCBI Taxonomy" id="1505726"/>
    <lineage>
        <taxon>Bacteria</taxon>
        <taxon>Bacillati</taxon>
        <taxon>Bacillota</taxon>
        <taxon>Bacilli</taxon>
        <taxon>Lactobacillales</taxon>
        <taxon>Lactobacillaceae</taxon>
        <taxon>Convivina</taxon>
    </lineage>
</organism>
<dbReference type="Pfam" id="PF00535">
    <property type="entry name" value="Glycos_transf_2"/>
    <property type="match status" value="1"/>
</dbReference>
<feature type="domain" description="Glycosyltransferase 2-like" evidence="5">
    <location>
        <begin position="6"/>
        <end position="172"/>
    </location>
</feature>
<dbReference type="Proteomes" id="UP000245433">
    <property type="component" value="Unassembled WGS sequence"/>
</dbReference>
<sequence>MGNKISAVIVTYNRLSLLKEVINSLKNQQILLSHIIVVDNASKQDTQDYLESLGNQIDYLRLPENIGGAGGFNRGVRHFMEHTGDDYVWLMDDDTVPYPDTLTALLNFAQQQQNFGFLASDVRWTDGHRAKMNRPAPMNRLQVIPEDQIEPVQLQNATFVSLLLKRSVVKQIGLPITEFFIWGDDIEYTERAGRIAPGYFVPSAKVVHKMTTNVGSSILNDVPARIPRYFYSYRNKMYYANQRDFYRKNRARARMLYEYLQLYFSKVPQRKERLAVFKKGIKAGCSFKPTVEYASDSTNK</sequence>
<gene>
    <name evidence="6" type="ORF">C7384_102106</name>
</gene>
<evidence type="ECO:0000256" key="3">
    <source>
        <dbReference type="ARBA" id="ARBA00022676"/>
    </source>
</evidence>
<dbReference type="RefSeq" id="WP_089938338.1">
    <property type="nucleotide sequence ID" value="NZ_CAKOEX010000002.1"/>
</dbReference>
<proteinExistence type="inferred from homology"/>
<comment type="pathway">
    <text evidence="1">Cell wall biogenesis; cell wall polysaccharide biosynthesis.</text>
</comment>
<dbReference type="PANTHER" id="PTHR43179:SF12">
    <property type="entry name" value="GALACTOFURANOSYLTRANSFERASE GLFT2"/>
    <property type="match status" value="1"/>
</dbReference>
<reference evidence="6 7" key="1">
    <citation type="submission" date="2018-04" db="EMBL/GenBank/DDBJ databases">
        <title>Genomic Encyclopedia of Type Strains, Phase IV (KMG-IV): sequencing the most valuable type-strain genomes for metagenomic binning, comparative biology and taxonomic classification.</title>
        <authorList>
            <person name="Goeker M."/>
        </authorList>
    </citation>
    <scope>NUCLEOTIDE SEQUENCE [LARGE SCALE GENOMIC DNA]</scope>
    <source>
        <strain evidence="6 7">DSM 28795</strain>
    </source>
</reference>
<dbReference type="CDD" id="cd04185">
    <property type="entry name" value="GT_2_like_b"/>
    <property type="match status" value="1"/>
</dbReference>
<comment type="caution">
    <text evidence="6">The sequence shown here is derived from an EMBL/GenBank/DDBJ whole genome shotgun (WGS) entry which is preliminary data.</text>
</comment>
<dbReference type="Gene3D" id="3.90.550.10">
    <property type="entry name" value="Spore Coat Polysaccharide Biosynthesis Protein SpsA, Chain A"/>
    <property type="match status" value="1"/>
</dbReference>
<dbReference type="EMBL" id="QEKT01000002">
    <property type="protein sequence ID" value="PVY85286.1"/>
    <property type="molecule type" value="Genomic_DNA"/>
</dbReference>
<evidence type="ECO:0000256" key="4">
    <source>
        <dbReference type="ARBA" id="ARBA00022679"/>
    </source>
</evidence>
<dbReference type="SUPFAM" id="SSF53448">
    <property type="entry name" value="Nucleotide-diphospho-sugar transferases"/>
    <property type="match status" value="1"/>
</dbReference>
<evidence type="ECO:0000256" key="1">
    <source>
        <dbReference type="ARBA" id="ARBA00004776"/>
    </source>
</evidence>
<evidence type="ECO:0000313" key="7">
    <source>
        <dbReference type="Proteomes" id="UP000245433"/>
    </source>
</evidence>
<protein>
    <submittedName>
        <fullName evidence="6">GT2 family glycosyltransferase</fullName>
    </submittedName>
</protein>
<dbReference type="AlphaFoldDB" id="A0A2U1DCA5"/>
<dbReference type="OrthoDB" id="7665907at2"/>
<keyword evidence="4 6" id="KW-0808">Transferase</keyword>
<keyword evidence="3" id="KW-0328">Glycosyltransferase</keyword>
<accession>A0A2U1DCA5</accession>